<keyword evidence="2" id="KW-1185">Reference proteome</keyword>
<reference evidence="1 2" key="1">
    <citation type="submission" date="2015-01" db="EMBL/GenBank/DDBJ databases">
        <title>Genome sequence of Anoxybacillus ayderensis strain AB04.</title>
        <authorList>
            <person name="Belduz A.O."/>
            <person name="Canakci S."/>
            <person name="Chan K.-G."/>
            <person name="Kahar U.M."/>
            <person name="Yaakob A.S."/>
            <person name="Chan C.S."/>
            <person name="Goh K.M."/>
        </authorList>
    </citation>
    <scope>NUCLEOTIDE SEQUENCE [LARGE SCALE GENOMIC DNA]</scope>
    <source>
        <strain evidence="1 2">AB04</strain>
    </source>
</reference>
<comment type="caution">
    <text evidence="1">The sequence shown here is derived from an EMBL/GenBank/DDBJ whole genome shotgun (WGS) entry which is preliminary data.</text>
</comment>
<accession>A0A0D0HN37</accession>
<dbReference type="RefSeq" id="WP_021094303.1">
    <property type="nucleotide sequence ID" value="NZ_ANOC01000012.1"/>
</dbReference>
<sequence length="236" mass="27803">MSFVLTFEDARHESFQQASIYIDACFILAYMNSDDPRGDKVCEMLQKWQGEGVAKLGISSHVFGEVIHQLFIQEILFPLEIYHNKQLHRKLKSHPDVQLGPLEESTAFLYDIWKKEIPHFYNNNFVVNVSRLIKSVKNRYPSHRNKLQIFYNNAIDRYNEFMNALRNDFHVSFLTTNSDIQQLTFAQMKLFQLEVYDALHYALAMYHGYDYFATLDGDFVHHLYSENSKTKILKIA</sequence>
<dbReference type="SUPFAM" id="SSF88723">
    <property type="entry name" value="PIN domain-like"/>
    <property type="match status" value="2"/>
</dbReference>
<dbReference type="Proteomes" id="UP000032047">
    <property type="component" value="Unassembled WGS sequence"/>
</dbReference>
<dbReference type="EMBL" id="JXTG01000013">
    <property type="protein sequence ID" value="KIP20642.1"/>
    <property type="molecule type" value="Genomic_DNA"/>
</dbReference>
<protein>
    <submittedName>
        <fullName evidence="1">Putative nucleic acid-binding protein, contains PIN domain</fullName>
    </submittedName>
</protein>
<dbReference type="PATRIC" id="fig|265546.4.peg.2236"/>
<dbReference type="Gene3D" id="3.40.50.1010">
    <property type="entry name" value="5'-nuclease"/>
    <property type="match status" value="1"/>
</dbReference>
<organism evidence="1 2">
    <name type="scientific">Anoxybacillus ayderensis</name>
    <dbReference type="NCBI Taxonomy" id="265546"/>
    <lineage>
        <taxon>Bacteria</taxon>
        <taxon>Bacillati</taxon>
        <taxon>Bacillota</taxon>
        <taxon>Bacilli</taxon>
        <taxon>Bacillales</taxon>
        <taxon>Anoxybacillaceae</taxon>
        <taxon>Anoxybacillus</taxon>
    </lineage>
</organism>
<name>A0A0D0HN37_9BACL</name>
<dbReference type="InterPro" id="IPR029060">
    <property type="entry name" value="PIN-like_dom_sf"/>
</dbReference>
<proteinExistence type="predicted"/>
<evidence type="ECO:0000313" key="1">
    <source>
        <dbReference type="EMBL" id="KIP20642.1"/>
    </source>
</evidence>
<evidence type="ECO:0000313" key="2">
    <source>
        <dbReference type="Proteomes" id="UP000032047"/>
    </source>
</evidence>
<gene>
    <name evidence="1" type="ORF">JV16_02223</name>
</gene>
<dbReference type="AlphaFoldDB" id="A0A0D0HN37"/>